<evidence type="ECO:0000313" key="3">
    <source>
        <dbReference type="EMBL" id="KAF4632175.1"/>
    </source>
</evidence>
<dbReference type="GO" id="GO:0003700">
    <property type="term" value="F:DNA-binding transcription factor activity"/>
    <property type="evidence" value="ECO:0007669"/>
    <property type="project" value="InterPro"/>
</dbReference>
<gene>
    <name evidence="3" type="ORF">G7Y89_g5957</name>
</gene>
<name>A0A8H4W586_9HELO</name>
<dbReference type="InterPro" id="IPR046347">
    <property type="entry name" value="bZIP_sf"/>
</dbReference>
<keyword evidence="4" id="KW-1185">Reference proteome</keyword>
<proteinExistence type="predicted"/>
<protein>
    <recommendedName>
        <fullName evidence="2">BZIP domain-containing protein</fullName>
    </recommendedName>
</protein>
<sequence length="480" mass="53360">MSFSTQHSSAISLSNPHTQDPQSQSISKSILNTPPTTNSDAQILSHHPSSPQGPIADLAVESSDIYMGPGLWDNYLYGLNPSDDFVHFGITSRQTYFLNPSDFNTDYDSPNSDASLFYGEKSSSEFIEPSVIFGSACGLPVPPALPNRSTNVGCLWPGKLEQQTALTEAQIQQKHELHIPQQQRQNTMTGQSRQQPQQLSGSHQPPDPLIEKKISQLLNSMRHGSVTTEVENESSIQNVNIMAHAHRVQKDDEEMDGDEKLLASEEGKKLSSKERRQLRNRVSARAFRSRRKEYINQLEGEIAAKDNENRHLRDQNRLLVRVLGASGAHAFFSLMEVHAICFALSLLETDIRAQQVSEIKYVVQPKTYLAGTHIVAHAVMRPLSIDDLNNLRVLEMKQSIIPRIGKAAAQPCPALSLPQPRLNFAGPAFHKQGVLLAQITIIRPGLDNESAGPATQERQIHHKARKLPHHLLGYFANCQL</sequence>
<dbReference type="PANTHER" id="PTHR37616:SF2">
    <property type="entry name" value="BZIP DOMAIN-CONTAINING PROTEIN"/>
    <property type="match status" value="1"/>
</dbReference>
<dbReference type="Gene3D" id="1.20.5.170">
    <property type="match status" value="1"/>
</dbReference>
<comment type="caution">
    <text evidence="3">The sequence shown here is derived from an EMBL/GenBank/DDBJ whole genome shotgun (WGS) entry which is preliminary data.</text>
</comment>
<dbReference type="SUPFAM" id="SSF57959">
    <property type="entry name" value="Leucine zipper domain"/>
    <property type="match status" value="1"/>
</dbReference>
<feature type="region of interest" description="Disordered" evidence="1">
    <location>
        <begin position="1"/>
        <end position="56"/>
    </location>
</feature>
<dbReference type="Proteomes" id="UP000566819">
    <property type="component" value="Unassembled WGS sequence"/>
</dbReference>
<dbReference type="InterPro" id="IPR004827">
    <property type="entry name" value="bZIP"/>
</dbReference>
<dbReference type="SMART" id="SM00338">
    <property type="entry name" value="BRLZ"/>
    <property type="match status" value="1"/>
</dbReference>
<dbReference type="PANTHER" id="PTHR37616">
    <property type="entry name" value="BZIP TRANSCRIPTION FACTOR 60-LIKE"/>
    <property type="match status" value="1"/>
</dbReference>
<evidence type="ECO:0000259" key="2">
    <source>
        <dbReference type="PROSITE" id="PS50217"/>
    </source>
</evidence>
<dbReference type="AlphaFoldDB" id="A0A8H4W586"/>
<feature type="compositionally biased region" description="Polar residues" evidence="1">
    <location>
        <begin position="1"/>
        <end position="52"/>
    </location>
</feature>
<evidence type="ECO:0000313" key="4">
    <source>
        <dbReference type="Proteomes" id="UP000566819"/>
    </source>
</evidence>
<dbReference type="PROSITE" id="PS50217">
    <property type="entry name" value="BZIP"/>
    <property type="match status" value="1"/>
</dbReference>
<dbReference type="EMBL" id="JAAMPI010000371">
    <property type="protein sequence ID" value="KAF4632175.1"/>
    <property type="molecule type" value="Genomic_DNA"/>
</dbReference>
<evidence type="ECO:0000256" key="1">
    <source>
        <dbReference type="SAM" id="MobiDB-lite"/>
    </source>
</evidence>
<reference evidence="3 4" key="1">
    <citation type="submission" date="2020-03" db="EMBL/GenBank/DDBJ databases">
        <title>Draft Genome Sequence of Cudoniella acicularis.</title>
        <authorList>
            <person name="Buettner E."/>
            <person name="Kellner H."/>
        </authorList>
    </citation>
    <scope>NUCLEOTIDE SEQUENCE [LARGE SCALE GENOMIC DNA]</scope>
    <source>
        <strain evidence="3 4">DSM 108380</strain>
    </source>
</reference>
<feature type="domain" description="BZIP" evidence="2">
    <location>
        <begin position="270"/>
        <end position="321"/>
    </location>
</feature>
<organism evidence="3 4">
    <name type="scientific">Cudoniella acicularis</name>
    <dbReference type="NCBI Taxonomy" id="354080"/>
    <lineage>
        <taxon>Eukaryota</taxon>
        <taxon>Fungi</taxon>
        <taxon>Dikarya</taxon>
        <taxon>Ascomycota</taxon>
        <taxon>Pezizomycotina</taxon>
        <taxon>Leotiomycetes</taxon>
        <taxon>Helotiales</taxon>
        <taxon>Tricladiaceae</taxon>
        <taxon>Cudoniella</taxon>
    </lineage>
</organism>
<dbReference type="CDD" id="cd14810">
    <property type="entry name" value="bZIP_u1"/>
    <property type="match status" value="1"/>
</dbReference>
<accession>A0A8H4W586</accession>
<dbReference type="Pfam" id="PF00170">
    <property type="entry name" value="bZIP_1"/>
    <property type="match status" value="1"/>
</dbReference>
<dbReference type="OrthoDB" id="5571888at2759"/>
<feature type="region of interest" description="Disordered" evidence="1">
    <location>
        <begin position="168"/>
        <end position="209"/>
    </location>
</feature>
<feature type="compositionally biased region" description="Polar residues" evidence="1">
    <location>
        <begin position="180"/>
        <end position="203"/>
    </location>
</feature>